<evidence type="ECO:0000256" key="6">
    <source>
        <dbReference type="SAM" id="MobiDB-lite"/>
    </source>
</evidence>
<dbReference type="EMBL" id="LR796843">
    <property type="protein sequence ID" value="CAB4169359.1"/>
    <property type="molecule type" value="Genomic_DNA"/>
</dbReference>
<dbReference type="Pfam" id="PF04586">
    <property type="entry name" value="Peptidase_S78"/>
    <property type="match status" value="1"/>
</dbReference>
<sequence>MTEQIQATLTTNLEASLERRTISGQLVPWDTIGHTSAGPTRFAAGSVALPEDLSRVKLLRDHNRENPIGYLIDSHSTDGGLFGTFKIPETPAGDTALLEASEKLRDGLSVGVTLSDFAHSADALEVAGSHLNEVSQVALPAFDDARALSVAATQTAPQTPTPEQTPESETTVSAEATPEIEEAPVLTAASPVAHTTRQHSRPVDLAAAASLIASANRGELSISEIRAALGGSTTTDLEGIVPPAYVGELVGLINPGRPTINAIRNRPLPAAGMKITYPAWAVKPAVDLQATELTEVESVAAEITLEEVSVRTWAGANELSLQAIDRSDPSAIQAVLEALSVSFGRKTNQAVVEDLLTAAGSATSVGAGSPIDVVSGLIGGLDFEATPSGPLFLAISPALLPTWISLADSDRPAFWDGRVQFGSMTPTMSADGLTVYVERDLPDGFALLGSSLGATWWDRPGQPVEIRAVDVSILGVDLGVYGYGALSVEYPGAFAYCDLS</sequence>
<gene>
    <name evidence="9" type="ORF">UFOVP1282_6</name>
    <name evidence="8" type="ORF">UFOVP888_7</name>
</gene>
<evidence type="ECO:0000256" key="3">
    <source>
        <dbReference type="ARBA" id="ARBA00022801"/>
    </source>
</evidence>
<feature type="compositionally biased region" description="Low complexity" evidence="6">
    <location>
        <begin position="152"/>
        <end position="173"/>
    </location>
</feature>
<keyword evidence="3" id="KW-0378">Hydrolase</keyword>
<evidence type="ECO:0000256" key="4">
    <source>
        <dbReference type="ARBA" id="ARBA00022950"/>
    </source>
</evidence>
<evidence type="ECO:0000313" key="9">
    <source>
        <dbReference type="EMBL" id="CAB4194719.1"/>
    </source>
</evidence>
<protein>
    <submittedName>
        <fullName evidence="8">Prohead protease</fullName>
    </submittedName>
</protein>
<dbReference type="SUPFAM" id="SSF56563">
    <property type="entry name" value="Major capsid protein gp5"/>
    <property type="match status" value="1"/>
</dbReference>
<evidence type="ECO:0000256" key="2">
    <source>
        <dbReference type="ARBA" id="ARBA00022670"/>
    </source>
</evidence>
<dbReference type="InterPro" id="IPR054613">
    <property type="entry name" value="Peptidase_S78_dom"/>
</dbReference>
<name>A0A6J5PBX6_9CAUD</name>
<keyword evidence="4" id="KW-0118">Viral capsid assembly</keyword>
<evidence type="ECO:0000256" key="5">
    <source>
        <dbReference type="ARBA" id="ARBA00023045"/>
    </source>
</evidence>
<reference evidence="8" key="1">
    <citation type="submission" date="2020-05" db="EMBL/GenBank/DDBJ databases">
        <authorList>
            <person name="Chiriac C."/>
            <person name="Salcher M."/>
            <person name="Ghai R."/>
            <person name="Kavagutti S V."/>
        </authorList>
    </citation>
    <scope>NUCLEOTIDE SEQUENCE</scope>
</reference>
<evidence type="ECO:0000256" key="1">
    <source>
        <dbReference type="ARBA" id="ARBA00022612"/>
    </source>
</evidence>
<feature type="region of interest" description="Disordered" evidence="6">
    <location>
        <begin position="152"/>
        <end position="199"/>
    </location>
</feature>
<dbReference type="GO" id="GO:0008233">
    <property type="term" value="F:peptidase activity"/>
    <property type="evidence" value="ECO:0007669"/>
    <property type="project" value="UniProtKB-KW"/>
</dbReference>
<feature type="domain" description="Prohead serine protease" evidence="7">
    <location>
        <begin position="53"/>
        <end position="148"/>
    </location>
</feature>
<evidence type="ECO:0000313" key="8">
    <source>
        <dbReference type="EMBL" id="CAB4169359.1"/>
    </source>
</evidence>
<keyword evidence="2 8" id="KW-0645">Protease</keyword>
<proteinExistence type="predicted"/>
<dbReference type="Pfam" id="PF25209">
    <property type="entry name" value="Phage_capsid_4"/>
    <property type="match status" value="1"/>
</dbReference>
<accession>A0A6J5PBX6</accession>
<evidence type="ECO:0000259" key="7">
    <source>
        <dbReference type="Pfam" id="PF04586"/>
    </source>
</evidence>
<keyword evidence="5" id="KW-1273">Viral capsid maturation</keyword>
<dbReference type="GO" id="GO:0046797">
    <property type="term" value="P:viral procapsid maturation"/>
    <property type="evidence" value="ECO:0007669"/>
    <property type="project" value="UniProtKB-KW"/>
</dbReference>
<keyword evidence="1" id="KW-1188">Viral release from host cell</keyword>
<dbReference type="EMBL" id="LR797221">
    <property type="protein sequence ID" value="CAB4194719.1"/>
    <property type="molecule type" value="Genomic_DNA"/>
</dbReference>
<dbReference type="GO" id="GO:0006508">
    <property type="term" value="P:proteolysis"/>
    <property type="evidence" value="ECO:0007669"/>
    <property type="project" value="UniProtKB-KW"/>
</dbReference>
<organism evidence="8">
    <name type="scientific">uncultured Caudovirales phage</name>
    <dbReference type="NCBI Taxonomy" id="2100421"/>
    <lineage>
        <taxon>Viruses</taxon>
        <taxon>Duplodnaviria</taxon>
        <taxon>Heunggongvirae</taxon>
        <taxon>Uroviricota</taxon>
        <taxon>Caudoviricetes</taxon>
        <taxon>Peduoviridae</taxon>
        <taxon>Maltschvirus</taxon>
        <taxon>Maltschvirus maltsch</taxon>
    </lineage>
</organism>